<dbReference type="Proteomes" id="UP000887574">
    <property type="component" value="Unplaced"/>
</dbReference>
<organism evidence="1 2">
    <name type="scientific">Ditylenchus dipsaci</name>
    <dbReference type="NCBI Taxonomy" id="166011"/>
    <lineage>
        <taxon>Eukaryota</taxon>
        <taxon>Metazoa</taxon>
        <taxon>Ecdysozoa</taxon>
        <taxon>Nematoda</taxon>
        <taxon>Chromadorea</taxon>
        <taxon>Rhabditida</taxon>
        <taxon>Tylenchina</taxon>
        <taxon>Tylenchomorpha</taxon>
        <taxon>Sphaerularioidea</taxon>
        <taxon>Anguinidae</taxon>
        <taxon>Anguininae</taxon>
        <taxon>Ditylenchus</taxon>
    </lineage>
</organism>
<dbReference type="WBParaSite" id="jg26525">
    <property type="protein sequence ID" value="jg26525"/>
    <property type="gene ID" value="jg26525"/>
</dbReference>
<name>A0A915E4Y5_9BILA</name>
<protein>
    <submittedName>
        <fullName evidence="2">ISXO2-like transposase domain-containing protein</fullName>
    </submittedName>
</protein>
<sequence>MGLTKICDEIAISSEAAVKWSRFCRRAVYYGMISLGESIGGPGDVAVHTNSIEASWGAVRRMIFRQPGSRTRLHLPGNLAKYLLIKQCGFKIRNFFKE</sequence>
<dbReference type="AlphaFoldDB" id="A0A915E4Y5"/>
<reference evidence="2" key="1">
    <citation type="submission" date="2022-11" db="UniProtKB">
        <authorList>
            <consortium name="WormBaseParasite"/>
        </authorList>
    </citation>
    <scope>IDENTIFICATION</scope>
</reference>
<evidence type="ECO:0000313" key="2">
    <source>
        <dbReference type="WBParaSite" id="jg26525"/>
    </source>
</evidence>
<evidence type="ECO:0000313" key="1">
    <source>
        <dbReference type="Proteomes" id="UP000887574"/>
    </source>
</evidence>
<keyword evidence="1" id="KW-1185">Reference proteome</keyword>
<proteinExistence type="predicted"/>
<accession>A0A915E4Y5</accession>